<proteinExistence type="predicted"/>
<accession>A0A6P2D7R6</accession>
<keyword evidence="2" id="KW-1185">Reference proteome</keyword>
<dbReference type="AlphaFoldDB" id="A0A6P2D7R6"/>
<gene>
    <name evidence="1" type="ORF">SOIL9_12990</name>
</gene>
<evidence type="ECO:0000313" key="1">
    <source>
        <dbReference type="EMBL" id="VTR96415.1"/>
    </source>
</evidence>
<protein>
    <submittedName>
        <fullName evidence="1">Uncharacterized protein</fullName>
    </submittedName>
</protein>
<sequence>MIAQFRYNKNASRYQLTNQLEYPMPNATLSATEKQQRRVEAAIEQLRVVVVKSRGSAAVAEEAADAIEQLNALYAEIKDVFTAEDVRYANVLRGYLGERLAAHEPKASHTKKAKRKGDKLDHCWRCKTPVDERFNDECPSCSEKAYKWRVCPVCAACGCQRAGKVLI</sequence>
<dbReference type="Proteomes" id="UP000464178">
    <property type="component" value="Chromosome"/>
</dbReference>
<reference evidence="1 2" key="1">
    <citation type="submission" date="2019-05" db="EMBL/GenBank/DDBJ databases">
        <authorList>
            <consortium name="Science for Life Laboratories"/>
        </authorList>
    </citation>
    <scope>NUCLEOTIDE SEQUENCE [LARGE SCALE GENOMIC DNA]</scope>
    <source>
        <strain evidence="1">Soil9</strain>
    </source>
</reference>
<name>A0A6P2D7R6_9BACT</name>
<organism evidence="1 2">
    <name type="scientific">Gemmata massiliana</name>
    <dbReference type="NCBI Taxonomy" id="1210884"/>
    <lineage>
        <taxon>Bacteria</taxon>
        <taxon>Pseudomonadati</taxon>
        <taxon>Planctomycetota</taxon>
        <taxon>Planctomycetia</taxon>
        <taxon>Gemmatales</taxon>
        <taxon>Gemmataceae</taxon>
        <taxon>Gemmata</taxon>
    </lineage>
</organism>
<dbReference type="KEGG" id="gms:SOIL9_12990"/>
<dbReference type="EMBL" id="LR593886">
    <property type="protein sequence ID" value="VTR96415.1"/>
    <property type="molecule type" value="Genomic_DNA"/>
</dbReference>
<evidence type="ECO:0000313" key="2">
    <source>
        <dbReference type="Proteomes" id="UP000464178"/>
    </source>
</evidence>